<name>S7PT75_GLOTA</name>
<dbReference type="KEGG" id="gtr:GLOTRDRAFT_112664"/>
<sequence>MSQTKTISELKGHPALEGRLKLHAACESGTVTDDHFHKLLSGSSSASTKASDPKAIVSVDWATSIAMEKVEELAKAFNGKISGPDSCKGLFSNGILYYRNPSIIHGDCTIWVQPYGELFTIDFYTQDDILAVFKGTPLDGVGAVRGYEGTGTWA</sequence>
<dbReference type="HOGENOM" id="CLU_1704415_0_0_1"/>
<dbReference type="EMBL" id="KB469314">
    <property type="protein sequence ID" value="EPQ50603.1"/>
    <property type="molecule type" value="Genomic_DNA"/>
</dbReference>
<accession>S7PT75</accession>
<organism evidence="1 2">
    <name type="scientific">Gloeophyllum trabeum (strain ATCC 11539 / FP-39264 / Madison 617)</name>
    <name type="common">Brown rot fungus</name>
    <dbReference type="NCBI Taxonomy" id="670483"/>
    <lineage>
        <taxon>Eukaryota</taxon>
        <taxon>Fungi</taxon>
        <taxon>Dikarya</taxon>
        <taxon>Basidiomycota</taxon>
        <taxon>Agaricomycotina</taxon>
        <taxon>Agaricomycetes</taxon>
        <taxon>Gloeophyllales</taxon>
        <taxon>Gloeophyllaceae</taxon>
        <taxon>Gloeophyllum</taxon>
    </lineage>
</organism>
<protein>
    <submittedName>
        <fullName evidence="1">Uncharacterized protein</fullName>
    </submittedName>
</protein>
<dbReference type="AlphaFoldDB" id="S7PT75"/>
<dbReference type="InterPro" id="IPR038625">
    <property type="entry name" value="R_equi_Vir_sf"/>
</dbReference>
<reference evidence="1 2" key="1">
    <citation type="journal article" date="2012" name="Science">
        <title>The Paleozoic origin of enzymatic lignin decomposition reconstructed from 31 fungal genomes.</title>
        <authorList>
            <person name="Floudas D."/>
            <person name="Binder M."/>
            <person name="Riley R."/>
            <person name="Barry K."/>
            <person name="Blanchette R.A."/>
            <person name="Henrissat B."/>
            <person name="Martinez A.T."/>
            <person name="Otillar R."/>
            <person name="Spatafora J.W."/>
            <person name="Yadav J.S."/>
            <person name="Aerts A."/>
            <person name="Benoit I."/>
            <person name="Boyd A."/>
            <person name="Carlson A."/>
            <person name="Copeland A."/>
            <person name="Coutinho P.M."/>
            <person name="de Vries R.P."/>
            <person name="Ferreira P."/>
            <person name="Findley K."/>
            <person name="Foster B."/>
            <person name="Gaskell J."/>
            <person name="Glotzer D."/>
            <person name="Gorecki P."/>
            <person name="Heitman J."/>
            <person name="Hesse C."/>
            <person name="Hori C."/>
            <person name="Igarashi K."/>
            <person name="Jurgens J.A."/>
            <person name="Kallen N."/>
            <person name="Kersten P."/>
            <person name="Kohler A."/>
            <person name="Kuees U."/>
            <person name="Kumar T.K.A."/>
            <person name="Kuo A."/>
            <person name="LaButti K."/>
            <person name="Larrondo L.F."/>
            <person name="Lindquist E."/>
            <person name="Ling A."/>
            <person name="Lombard V."/>
            <person name="Lucas S."/>
            <person name="Lundell T."/>
            <person name="Martin R."/>
            <person name="McLaughlin D.J."/>
            <person name="Morgenstern I."/>
            <person name="Morin E."/>
            <person name="Murat C."/>
            <person name="Nagy L.G."/>
            <person name="Nolan M."/>
            <person name="Ohm R.A."/>
            <person name="Patyshakuliyeva A."/>
            <person name="Rokas A."/>
            <person name="Ruiz-Duenas F.J."/>
            <person name="Sabat G."/>
            <person name="Salamov A."/>
            <person name="Samejima M."/>
            <person name="Schmutz J."/>
            <person name="Slot J.C."/>
            <person name="St John F."/>
            <person name="Stenlid J."/>
            <person name="Sun H."/>
            <person name="Sun S."/>
            <person name="Syed K."/>
            <person name="Tsang A."/>
            <person name="Wiebenga A."/>
            <person name="Young D."/>
            <person name="Pisabarro A."/>
            <person name="Eastwood D.C."/>
            <person name="Martin F."/>
            <person name="Cullen D."/>
            <person name="Grigoriev I.V."/>
            <person name="Hibbett D.S."/>
        </authorList>
    </citation>
    <scope>NUCLEOTIDE SEQUENCE [LARGE SCALE GENOMIC DNA]</scope>
    <source>
        <strain evidence="1 2">ATCC 11539</strain>
    </source>
</reference>
<dbReference type="RefSeq" id="XP_007870879.1">
    <property type="nucleotide sequence ID" value="XM_007872688.1"/>
</dbReference>
<dbReference type="Gene3D" id="2.40.128.480">
    <property type="entry name" value="Rhodococcus equi virulence-associated protein"/>
    <property type="match status" value="1"/>
</dbReference>
<dbReference type="Proteomes" id="UP000030669">
    <property type="component" value="Unassembled WGS sequence"/>
</dbReference>
<evidence type="ECO:0000313" key="2">
    <source>
        <dbReference type="Proteomes" id="UP000030669"/>
    </source>
</evidence>
<keyword evidence="2" id="KW-1185">Reference proteome</keyword>
<proteinExistence type="predicted"/>
<dbReference type="GeneID" id="19299588"/>
<evidence type="ECO:0000313" key="1">
    <source>
        <dbReference type="EMBL" id="EPQ50603.1"/>
    </source>
</evidence>
<gene>
    <name evidence="1" type="ORF">GLOTRDRAFT_112664</name>
</gene>